<gene>
    <name evidence="2" type="ORF">PENSTE_c046G00647</name>
</gene>
<sequence>MPCKSPPDPLQRWEESPPEGEAASLSAIERALKSPSLVSVSDQGLETSDFEDTNAFRHHRPSSSRAPSTTSGESATSGSSQYSSQSSRSTFSKNNRNRNSSGVRKMQTDAKREKRSLANNPRIFCCTF</sequence>
<proteinExistence type="predicted"/>
<feature type="region of interest" description="Disordered" evidence="1">
    <location>
        <begin position="1"/>
        <end position="24"/>
    </location>
</feature>
<evidence type="ECO:0000256" key="1">
    <source>
        <dbReference type="SAM" id="MobiDB-lite"/>
    </source>
</evidence>
<feature type="compositionally biased region" description="Basic and acidic residues" evidence="1">
    <location>
        <begin position="106"/>
        <end position="116"/>
    </location>
</feature>
<feature type="compositionally biased region" description="Polar residues" evidence="1">
    <location>
        <begin position="93"/>
        <end position="102"/>
    </location>
</feature>
<feature type="region of interest" description="Disordered" evidence="1">
    <location>
        <begin position="37"/>
        <end position="123"/>
    </location>
</feature>
<keyword evidence="3" id="KW-1185">Reference proteome</keyword>
<feature type="compositionally biased region" description="Polar residues" evidence="1">
    <location>
        <begin position="37"/>
        <end position="46"/>
    </location>
</feature>
<dbReference type="OrthoDB" id="4369964at2759"/>
<feature type="compositionally biased region" description="Low complexity" evidence="1">
    <location>
        <begin position="63"/>
        <end position="92"/>
    </location>
</feature>
<dbReference type="AlphaFoldDB" id="A0A1V6SJ70"/>
<dbReference type="Proteomes" id="UP000191285">
    <property type="component" value="Unassembled WGS sequence"/>
</dbReference>
<accession>A0A1V6SJ70</accession>
<evidence type="ECO:0000313" key="2">
    <source>
        <dbReference type="EMBL" id="OQE13744.1"/>
    </source>
</evidence>
<reference evidence="3" key="1">
    <citation type="journal article" date="2017" name="Nat. Microbiol.">
        <title>Global analysis of biosynthetic gene clusters reveals vast potential of secondary metabolite production in Penicillium species.</title>
        <authorList>
            <person name="Nielsen J.C."/>
            <person name="Grijseels S."/>
            <person name="Prigent S."/>
            <person name="Ji B."/>
            <person name="Dainat J."/>
            <person name="Nielsen K.F."/>
            <person name="Frisvad J.C."/>
            <person name="Workman M."/>
            <person name="Nielsen J."/>
        </authorList>
    </citation>
    <scope>NUCLEOTIDE SEQUENCE [LARGE SCALE GENOMIC DNA]</scope>
    <source>
        <strain evidence="3">IBT 24891</strain>
    </source>
</reference>
<organism evidence="2 3">
    <name type="scientific">Penicillium steckii</name>
    <dbReference type="NCBI Taxonomy" id="303698"/>
    <lineage>
        <taxon>Eukaryota</taxon>
        <taxon>Fungi</taxon>
        <taxon>Dikarya</taxon>
        <taxon>Ascomycota</taxon>
        <taxon>Pezizomycotina</taxon>
        <taxon>Eurotiomycetes</taxon>
        <taxon>Eurotiomycetidae</taxon>
        <taxon>Eurotiales</taxon>
        <taxon>Aspergillaceae</taxon>
        <taxon>Penicillium</taxon>
    </lineage>
</organism>
<dbReference type="EMBL" id="MLKD01000046">
    <property type="protein sequence ID" value="OQE13744.1"/>
    <property type="molecule type" value="Genomic_DNA"/>
</dbReference>
<comment type="caution">
    <text evidence="2">The sequence shown here is derived from an EMBL/GenBank/DDBJ whole genome shotgun (WGS) entry which is preliminary data.</text>
</comment>
<name>A0A1V6SJ70_9EURO</name>
<evidence type="ECO:0000313" key="3">
    <source>
        <dbReference type="Proteomes" id="UP000191285"/>
    </source>
</evidence>
<protein>
    <submittedName>
        <fullName evidence="2">Uncharacterized protein</fullName>
    </submittedName>
</protein>
<dbReference type="STRING" id="303698.A0A1V6SJ70"/>